<dbReference type="InterPro" id="IPR047057">
    <property type="entry name" value="MerR_fam"/>
</dbReference>
<name>A0ABY4YR96_9MICO</name>
<dbReference type="PANTHER" id="PTHR30204:SF97">
    <property type="entry name" value="MERR FAMILY REGULATORY PROTEIN"/>
    <property type="match status" value="1"/>
</dbReference>
<dbReference type="PRINTS" id="PR00040">
    <property type="entry name" value="HTHMERR"/>
</dbReference>
<reference evidence="3" key="1">
    <citation type="submission" date="2022-06" db="EMBL/GenBank/DDBJ databases">
        <title>Ornithinimicrobium HY1793.</title>
        <authorList>
            <person name="Huang Y."/>
        </authorList>
    </citation>
    <scope>NUCLEOTIDE SEQUENCE</scope>
    <source>
        <strain evidence="3">HY1793</strain>
    </source>
</reference>
<dbReference type="SMART" id="SM00422">
    <property type="entry name" value="HTH_MERR"/>
    <property type="match status" value="1"/>
</dbReference>
<organism evidence="3 4">
    <name type="scientific">Ornithinimicrobium faecis</name>
    <dbReference type="NCBI Taxonomy" id="2934158"/>
    <lineage>
        <taxon>Bacteria</taxon>
        <taxon>Bacillati</taxon>
        <taxon>Actinomycetota</taxon>
        <taxon>Actinomycetes</taxon>
        <taxon>Micrococcales</taxon>
        <taxon>Ornithinimicrobiaceae</taxon>
        <taxon>Ornithinimicrobium</taxon>
    </lineage>
</organism>
<feature type="domain" description="HTH merR-type" evidence="2">
    <location>
        <begin position="25"/>
        <end position="93"/>
    </location>
</feature>
<gene>
    <name evidence="3" type="ORF">NF556_15600</name>
</gene>
<proteinExistence type="predicted"/>
<dbReference type="InterPro" id="IPR009061">
    <property type="entry name" value="DNA-bd_dom_put_sf"/>
</dbReference>
<evidence type="ECO:0000259" key="2">
    <source>
        <dbReference type="PROSITE" id="PS50937"/>
    </source>
</evidence>
<dbReference type="Pfam" id="PF13411">
    <property type="entry name" value="MerR_1"/>
    <property type="match status" value="1"/>
</dbReference>
<keyword evidence="1" id="KW-0238">DNA-binding</keyword>
<dbReference type="Gene3D" id="1.10.1660.10">
    <property type="match status" value="1"/>
</dbReference>
<evidence type="ECO:0000313" key="3">
    <source>
        <dbReference type="EMBL" id="USQ79035.1"/>
    </source>
</evidence>
<dbReference type="Proteomes" id="UP001056455">
    <property type="component" value="Chromosome"/>
</dbReference>
<dbReference type="SUPFAM" id="SSF46955">
    <property type="entry name" value="Putative DNA-binding domain"/>
    <property type="match status" value="1"/>
</dbReference>
<evidence type="ECO:0000256" key="1">
    <source>
        <dbReference type="ARBA" id="ARBA00023125"/>
    </source>
</evidence>
<dbReference type="RefSeq" id="WP_252591950.1">
    <property type="nucleotide sequence ID" value="NZ_CP099489.1"/>
</dbReference>
<sequence>MSTTVDFDISVNVKVVSSAREEMVAVKIGEVARRTGVATRLIRYYEAQGLLTADRESNGYRTYADGHVDRVERIAGLVQAGIPTRLVKVLLETEDACRREEPTCSDEVAALLAQQLSALEQRIDCLTASRDTVRTFLERTRGGEIWSAPEVGRVPSSA</sequence>
<keyword evidence="4" id="KW-1185">Reference proteome</keyword>
<dbReference type="PROSITE" id="PS00552">
    <property type="entry name" value="HTH_MERR_1"/>
    <property type="match status" value="1"/>
</dbReference>
<dbReference type="EMBL" id="CP099489">
    <property type="protein sequence ID" value="USQ79035.1"/>
    <property type="molecule type" value="Genomic_DNA"/>
</dbReference>
<dbReference type="PROSITE" id="PS50937">
    <property type="entry name" value="HTH_MERR_2"/>
    <property type="match status" value="1"/>
</dbReference>
<dbReference type="InterPro" id="IPR000551">
    <property type="entry name" value="MerR-type_HTH_dom"/>
</dbReference>
<dbReference type="PANTHER" id="PTHR30204">
    <property type="entry name" value="REDOX-CYCLING DRUG-SENSING TRANSCRIPTIONAL ACTIVATOR SOXR"/>
    <property type="match status" value="1"/>
</dbReference>
<evidence type="ECO:0000313" key="4">
    <source>
        <dbReference type="Proteomes" id="UP001056455"/>
    </source>
</evidence>
<protein>
    <submittedName>
        <fullName evidence="3">MerR family transcriptional regulator</fullName>
    </submittedName>
</protein>
<accession>A0ABY4YR96</accession>